<feature type="compositionally biased region" description="Low complexity" evidence="1">
    <location>
        <begin position="1"/>
        <end position="10"/>
    </location>
</feature>
<reference evidence="4" key="1">
    <citation type="journal article" date="2019" name="Int. J. Syst. Evol. Microbiol.">
        <title>The Global Catalogue of Microorganisms (GCM) 10K type strain sequencing project: providing services to taxonomists for standard genome sequencing and annotation.</title>
        <authorList>
            <consortium name="The Broad Institute Genomics Platform"/>
            <consortium name="The Broad Institute Genome Sequencing Center for Infectious Disease"/>
            <person name="Wu L."/>
            <person name="Ma J."/>
        </authorList>
    </citation>
    <scope>NUCLEOTIDE SEQUENCE [LARGE SCALE GENOMIC DNA]</scope>
    <source>
        <strain evidence="4">CCUG 36956</strain>
    </source>
</reference>
<protein>
    <submittedName>
        <fullName evidence="3">GNAT family N-acetyltransferase</fullName>
        <ecNumber evidence="3">2.3.-.-</ecNumber>
    </submittedName>
</protein>
<dbReference type="Proteomes" id="UP001596223">
    <property type="component" value="Unassembled WGS sequence"/>
</dbReference>
<evidence type="ECO:0000313" key="3">
    <source>
        <dbReference type="EMBL" id="MFC6011657.1"/>
    </source>
</evidence>
<evidence type="ECO:0000259" key="2">
    <source>
        <dbReference type="PROSITE" id="PS51186"/>
    </source>
</evidence>
<dbReference type="SUPFAM" id="SSF55729">
    <property type="entry name" value="Acyl-CoA N-acyltransferases (Nat)"/>
    <property type="match status" value="1"/>
</dbReference>
<feature type="domain" description="N-acetyltransferase" evidence="2">
    <location>
        <begin position="39"/>
        <end position="184"/>
    </location>
</feature>
<organism evidence="3 4">
    <name type="scientific">Nocardia lasii</name>
    <dbReference type="NCBI Taxonomy" id="1616107"/>
    <lineage>
        <taxon>Bacteria</taxon>
        <taxon>Bacillati</taxon>
        <taxon>Actinomycetota</taxon>
        <taxon>Actinomycetes</taxon>
        <taxon>Mycobacteriales</taxon>
        <taxon>Nocardiaceae</taxon>
        <taxon>Nocardia</taxon>
    </lineage>
</organism>
<keyword evidence="3" id="KW-0012">Acyltransferase</keyword>
<dbReference type="Gene3D" id="3.40.630.30">
    <property type="match status" value="1"/>
</dbReference>
<comment type="caution">
    <text evidence="3">The sequence shown here is derived from an EMBL/GenBank/DDBJ whole genome shotgun (WGS) entry which is preliminary data.</text>
</comment>
<proteinExistence type="predicted"/>
<keyword evidence="4" id="KW-1185">Reference proteome</keyword>
<name>A0ABW1JQC9_9NOCA</name>
<dbReference type="PANTHER" id="PTHR43072">
    <property type="entry name" value="N-ACETYLTRANSFERASE"/>
    <property type="match status" value="1"/>
</dbReference>
<dbReference type="PANTHER" id="PTHR43072:SF36">
    <property type="entry name" value="RIBOSOMAL-PROTEIN-ALANINE ACETYLTRANSFERASE"/>
    <property type="match status" value="1"/>
</dbReference>
<feature type="region of interest" description="Disordered" evidence="1">
    <location>
        <begin position="1"/>
        <end position="39"/>
    </location>
</feature>
<dbReference type="InterPro" id="IPR000182">
    <property type="entry name" value="GNAT_dom"/>
</dbReference>
<dbReference type="PROSITE" id="PS51186">
    <property type="entry name" value="GNAT"/>
    <property type="match status" value="1"/>
</dbReference>
<dbReference type="EC" id="2.3.-.-" evidence="3"/>
<dbReference type="EMBL" id="JBHSQN010000006">
    <property type="protein sequence ID" value="MFC6011657.1"/>
    <property type="molecule type" value="Genomic_DNA"/>
</dbReference>
<dbReference type="InterPro" id="IPR016181">
    <property type="entry name" value="Acyl_CoA_acyltransferase"/>
</dbReference>
<evidence type="ECO:0000313" key="4">
    <source>
        <dbReference type="Proteomes" id="UP001596223"/>
    </source>
</evidence>
<feature type="compositionally biased region" description="Pro residues" evidence="1">
    <location>
        <begin position="11"/>
        <end position="27"/>
    </location>
</feature>
<dbReference type="CDD" id="cd04301">
    <property type="entry name" value="NAT_SF"/>
    <property type="match status" value="1"/>
</dbReference>
<accession>A0ABW1JQC9</accession>
<dbReference type="GO" id="GO:0016746">
    <property type="term" value="F:acyltransferase activity"/>
    <property type="evidence" value="ECO:0007669"/>
    <property type="project" value="UniProtKB-KW"/>
</dbReference>
<keyword evidence="3" id="KW-0808">Transferase</keyword>
<dbReference type="Pfam" id="PF00583">
    <property type="entry name" value="Acetyltransf_1"/>
    <property type="match status" value="1"/>
</dbReference>
<dbReference type="RefSeq" id="WP_378603755.1">
    <property type="nucleotide sequence ID" value="NZ_JBHSQN010000006.1"/>
</dbReference>
<evidence type="ECO:0000256" key="1">
    <source>
        <dbReference type="SAM" id="MobiDB-lite"/>
    </source>
</evidence>
<sequence>MGNSPGTPNTSPTPRPPPRRPAVPPPLDRQESRGGGYAHRIRRARPDDYDNLIGIVDNWWGRAAVHNLPRMFLDHFHRTSLLACDDAGISGFLVGFGSPSDPYTAHIHFVAVRPDARKSGLGRTLYEAFFTIARSDNRTRVTAITSPTNYTSIDFHRSLGFTVTGPIPNYNGPGRSLITFTRPV</sequence>
<gene>
    <name evidence="3" type="ORF">ACFP3H_11390</name>
</gene>